<comment type="caution">
    <text evidence="1">The sequence shown here is derived from an EMBL/GenBank/DDBJ whole genome shotgun (WGS) entry which is preliminary data.</text>
</comment>
<name>A0ABV0PJZ4_9TELE</name>
<evidence type="ECO:0000313" key="1">
    <source>
        <dbReference type="EMBL" id="MEQ2183763.1"/>
    </source>
</evidence>
<proteinExistence type="predicted"/>
<evidence type="ECO:0000313" key="2">
    <source>
        <dbReference type="Proteomes" id="UP001476798"/>
    </source>
</evidence>
<organism evidence="1 2">
    <name type="scientific">Goodea atripinnis</name>
    <dbReference type="NCBI Taxonomy" id="208336"/>
    <lineage>
        <taxon>Eukaryota</taxon>
        <taxon>Metazoa</taxon>
        <taxon>Chordata</taxon>
        <taxon>Craniata</taxon>
        <taxon>Vertebrata</taxon>
        <taxon>Euteleostomi</taxon>
        <taxon>Actinopterygii</taxon>
        <taxon>Neopterygii</taxon>
        <taxon>Teleostei</taxon>
        <taxon>Neoteleostei</taxon>
        <taxon>Acanthomorphata</taxon>
        <taxon>Ovalentaria</taxon>
        <taxon>Atherinomorphae</taxon>
        <taxon>Cyprinodontiformes</taxon>
        <taxon>Goodeidae</taxon>
        <taxon>Goodea</taxon>
    </lineage>
</organism>
<sequence length="117" mass="12973">MTYKNLLLYYHIFKCWVILQYSATCRSSWCLFAHFCFYASRTTIPGYTGKGVYAPPAAPPAANDTTVSGVTRGSVRAAPLSRMVTTVTPCNPYLSARLPPSRANPRRDVSLVKMGKF</sequence>
<keyword evidence="2" id="KW-1185">Reference proteome</keyword>
<dbReference type="EMBL" id="JAHRIO010080004">
    <property type="protein sequence ID" value="MEQ2183763.1"/>
    <property type="molecule type" value="Genomic_DNA"/>
</dbReference>
<accession>A0ABV0PJZ4</accession>
<evidence type="ECO:0008006" key="3">
    <source>
        <dbReference type="Google" id="ProtNLM"/>
    </source>
</evidence>
<protein>
    <recommendedName>
        <fullName evidence="3">Secreted protein</fullName>
    </recommendedName>
</protein>
<dbReference type="Proteomes" id="UP001476798">
    <property type="component" value="Unassembled WGS sequence"/>
</dbReference>
<reference evidence="1 2" key="1">
    <citation type="submission" date="2021-06" db="EMBL/GenBank/DDBJ databases">
        <authorList>
            <person name="Palmer J.M."/>
        </authorList>
    </citation>
    <scope>NUCLEOTIDE SEQUENCE [LARGE SCALE GENOMIC DNA]</scope>
    <source>
        <strain evidence="1 2">GA_2019</strain>
        <tissue evidence="1">Muscle</tissue>
    </source>
</reference>
<gene>
    <name evidence="1" type="ORF">GOODEAATRI_001329</name>
</gene>